<evidence type="ECO:0000256" key="2">
    <source>
        <dbReference type="ARBA" id="ARBA00022723"/>
    </source>
</evidence>
<dbReference type="FunFam" id="3.90.850.10:FF:000003">
    <property type="entry name" value="Fumarylacetoacetate hydrolase domain-containing 1"/>
    <property type="match status" value="1"/>
</dbReference>
<dbReference type="SUPFAM" id="SSF56529">
    <property type="entry name" value="FAH"/>
    <property type="match status" value="1"/>
</dbReference>
<gene>
    <name evidence="4" type="ORF">QCA50_003469</name>
</gene>
<dbReference type="GO" id="GO:0018773">
    <property type="term" value="F:acetylpyruvate hydrolase activity"/>
    <property type="evidence" value="ECO:0007669"/>
    <property type="project" value="TreeGrafter"/>
</dbReference>
<dbReference type="PANTHER" id="PTHR11820">
    <property type="entry name" value="ACYLPYRUVASE"/>
    <property type="match status" value="1"/>
</dbReference>
<organism evidence="4 5">
    <name type="scientific">Cerrena zonata</name>
    <dbReference type="NCBI Taxonomy" id="2478898"/>
    <lineage>
        <taxon>Eukaryota</taxon>
        <taxon>Fungi</taxon>
        <taxon>Dikarya</taxon>
        <taxon>Basidiomycota</taxon>
        <taxon>Agaricomycotina</taxon>
        <taxon>Agaricomycetes</taxon>
        <taxon>Polyporales</taxon>
        <taxon>Cerrenaceae</taxon>
        <taxon>Cerrena</taxon>
    </lineage>
</organism>
<keyword evidence="2" id="KW-0479">Metal-binding</keyword>
<accession>A0AAW0GMB0</accession>
<dbReference type="GO" id="GO:0019752">
    <property type="term" value="P:carboxylic acid metabolic process"/>
    <property type="evidence" value="ECO:0007669"/>
    <property type="project" value="UniProtKB-ARBA"/>
</dbReference>
<keyword evidence="5" id="KW-1185">Reference proteome</keyword>
<dbReference type="GO" id="GO:0046872">
    <property type="term" value="F:metal ion binding"/>
    <property type="evidence" value="ECO:0007669"/>
    <property type="project" value="UniProtKB-KW"/>
</dbReference>
<evidence type="ECO:0000259" key="3">
    <source>
        <dbReference type="Pfam" id="PF01557"/>
    </source>
</evidence>
<protein>
    <recommendedName>
        <fullName evidence="3">Fumarylacetoacetase-like C-terminal domain-containing protein</fullName>
    </recommendedName>
</protein>
<proteinExistence type="inferred from homology"/>
<dbReference type="AlphaFoldDB" id="A0AAW0GMB0"/>
<dbReference type="InterPro" id="IPR036663">
    <property type="entry name" value="Fumarylacetoacetase_C_sf"/>
</dbReference>
<reference evidence="4 5" key="1">
    <citation type="submission" date="2022-09" db="EMBL/GenBank/DDBJ databases">
        <authorList>
            <person name="Palmer J.M."/>
        </authorList>
    </citation>
    <scope>NUCLEOTIDE SEQUENCE [LARGE SCALE GENOMIC DNA]</scope>
    <source>
        <strain evidence="4 5">DSM 7382</strain>
    </source>
</reference>
<dbReference type="EMBL" id="JASBNA010000003">
    <property type="protein sequence ID" value="KAK7693896.1"/>
    <property type="molecule type" value="Genomic_DNA"/>
</dbReference>
<feature type="domain" description="Fumarylacetoacetase-like C-terminal" evidence="3">
    <location>
        <begin position="49"/>
        <end position="242"/>
    </location>
</feature>
<sequence length="261" mass="28189">MARSTQRSGSQYSLGNDSPDALRKRVHLVVILKNIQVMAAAAFVRQGKKIVAIGRNYADHAKELNNAVPKEPFFFLKPTSSYLPSGRKLEIPRGILAHHEVELGLIIGKSGRDIPQASALSHVAGYALAVDMTARNLQDQVKKKGLPWSAAKGFDTFTPIGKYIPASAIPDPQNLNLSLKINGAIKQNGSTGDMIFRIPRLIEHVSSIMTLEEGDLLLTGTPSGVGPVQPGDVVESQGKELDTIKFDAVEREGGYHFQAAS</sequence>
<evidence type="ECO:0000313" key="4">
    <source>
        <dbReference type="EMBL" id="KAK7693896.1"/>
    </source>
</evidence>
<dbReference type="InterPro" id="IPR011234">
    <property type="entry name" value="Fumarylacetoacetase-like_C"/>
</dbReference>
<dbReference type="GO" id="GO:0005739">
    <property type="term" value="C:mitochondrion"/>
    <property type="evidence" value="ECO:0007669"/>
    <property type="project" value="TreeGrafter"/>
</dbReference>
<comment type="caution">
    <text evidence="4">The sequence shown here is derived from an EMBL/GenBank/DDBJ whole genome shotgun (WGS) entry which is preliminary data.</text>
</comment>
<dbReference type="PANTHER" id="PTHR11820:SF7">
    <property type="entry name" value="ACYLPYRUVASE FAHD1, MITOCHONDRIAL"/>
    <property type="match status" value="1"/>
</dbReference>
<dbReference type="Gene3D" id="3.90.850.10">
    <property type="entry name" value="Fumarylacetoacetase-like, C-terminal domain"/>
    <property type="match status" value="1"/>
</dbReference>
<dbReference type="Pfam" id="PF01557">
    <property type="entry name" value="FAA_hydrolase"/>
    <property type="match status" value="1"/>
</dbReference>
<dbReference type="Proteomes" id="UP001385951">
    <property type="component" value="Unassembled WGS sequence"/>
</dbReference>
<evidence type="ECO:0000313" key="5">
    <source>
        <dbReference type="Proteomes" id="UP001385951"/>
    </source>
</evidence>
<comment type="similarity">
    <text evidence="1">Belongs to the FAH family.</text>
</comment>
<name>A0AAW0GMB0_9APHY</name>
<evidence type="ECO:0000256" key="1">
    <source>
        <dbReference type="ARBA" id="ARBA00010211"/>
    </source>
</evidence>